<dbReference type="AlphaFoldDB" id="A0AAU9D7M7"/>
<comment type="similarity">
    <text evidence="5">Belongs to the DEAD box helicase family.</text>
</comment>
<evidence type="ECO:0000259" key="6">
    <source>
        <dbReference type="SMART" id="SM00487"/>
    </source>
</evidence>
<dbReference type="SUPFAM" id="SSF52540">
    <property type="entry name" value="P-loop containing nucleoside triphosphate hydrolases"/>
    <property type="match status" value="1"/>
</dbReference>
<dbReference type="Proteomes" id="UP001348817">
    <property type="component" value="Chromosome"/>
</dbReference>
<dbReference type="InterPro" id="IPR044742">
    <property type="entry name" value="DEAD/DEAH_RhlB"/>
</dbReference>
<dbReference type="GO" id="GO:0016787">
    <property type="term" value="F:hydrolase activity"/>
    <property type="evidence" value="ECO:0007669"/>
    <property type="project" value="UniProtKB-KW"/>
</dbReference>
<dbReference type="InterPro" id="IPR011545">
    <property type="entry name" value="DEAD/DEAH_box_helicase_dom"/>
</dbReference>
<dbReference type="CDD" id="cd00268">
    <property type="entry name" value="DEADc"/>
    <property type="match status" value="1"/>
</dbReference>
<dbReference type="Gene3D" id="3.40.50.300">
    <property type="entry name" value="P-loop containing nucleotide triphosphate hydrolases"/>
    <property type="match status" value="2"/>
</dbReference>
<dbReference type="SMART" id="SM00487">
    <property type="entry name" value="DEXDc"/>
    <property type="match status" value="1"/>
</dbReference>
<dbReference type="Pfam" id="PF00271">
    <property type="entry name" value="Helicase_C"/>
    <property type="match status" value="1"/>
</dbReference>
<dbReference type="SMART" id="SM00490">
    <property type="entry name" value="HELICc"/>
    <property type="match status" value="1"/>
</dbReference>
<dbReference type="GO" id="GO:0003676">
    <property type="term" value="F:nucleic acid binding"/>
    <property type="evidence" value="ECO:0007669"/>
    <property type="project" value="InterPro"/>
</dbReference>
<name>A0AAU9D7M7_9BACT</name>
<evidence type="ECO:0000256" key="5">
    <source>
        <dbReference type="ARBA" id="ARBA00038437"/>
    </source>
</evidence>
<keyword evidence="9" id="KW-1185">Reference proteome</keyword>
<proteinExistence type="inferred from homology"/>
<dbReference type="EMBL" id="AP025314">
    <property type="protein sequence ID" value="BDD08876.1"/>
    <property type="molecule type" value="Genomic_DNA"/>
</dbReference>
<evidence type="ECO:0000313" key="8">
    <source>
        <dbReference type="EMBL" id="BDD08876.1"/>
    </source>
</evidence>
<evidence type="ECO:0000259" key="7">
    <source>
        <dbReference type="SMART" id="SM00490"/>
    </source>
</evidence>
<protein>
    <submittedName>
        <fullName evidence="8">Helicase</fullName>
    </submittedName>
</protein>
<dbReference type="GO" id="GO:0005524">
    <property type="term" value="F:ATP binding"/>
    <property type="evidence" value="ECO:0007669"/>
    <property type="project" value="UniProtKB-KW"/>
</dbReference>
<dbReference type="InterPro" id="IPR027417">
    <property type="entry name" value="P-loop_NTPase"/>
</dbReference>
<keyword evidence="1" id="KW-0547">Nucleotide-binding</keyword>
<feature type="domain" description="Helicase ATP-binding" evidence="6">
    <location>
        <begin position="14"/>
        <end position="207"/>
    </location>
</feature>
<feature type="domain" description="Helicase C-terminal" evidence="7">
    <location>
        <begin position="243"/>
        <end position="324"/>
    </location>
</feature>
<dbReference type="PANTHER" id="PTHR47959:SF1">
    <property type="entry name" value="ATP-DEPENDENT RNA HELICASE DBPA"/>
    <property type="match status" value="1"/>
</dbReference>
<evidence type="ECO:0000256" key="3">
    <source>
        <dbReference type="ARBA" id="ARBA00022806"/>
    </source>
</evidence>
<dbReference type="InterPro" id="IPR050079">
    <property type="entry name" value="DEAD_box_RNA_helicase"/>
</dbReference>
<dbReference type="Gene3D" id="3.30.70.330">
    <property type="match status" value="1"/>
</dbReference>
<dbReference type="Pfam" id="PF00270">
    <property type="entry name" value="DEAD"/>
    <property type="match status" value="1"/>
</dbReference>
<keyword evidence="4" id="KW-0067">ATP-binding</keyword>
<evidence type="ECO:0000256" key="4">
    <source>
        <dbReference type="ARBA" id="ARBA00022840"/>
    </source>
</evidence>
<dbReference type="GO" id="GO:0005829">
    <property type="term" value="C:cytosol"/>
    <property type="evidence" value="ECO:0007669"/>
    <property type="project" value="TreeGrafter"/>
</dbReference>
<keyword evidence="2" id="KW-0378">Hydrolase</keyword>
<evidence type="ECO:0000313" key="9">
    <source>
        <dbReference type="Proteomes" id="UP001348817"/>
    </source>
</evidence>
<dbReference type="CDD" id="cd18787">
    <property type="entry name" value="SF2_C_DEAD"/>
    <property type="match status" value="1"/>
</dbReference>
<keyword evidence="3 8" id="KW-0347">Helicase</keyword>
<dbReference type="PANTHER" id="PTHR47959">
    <property type="entry name" value="ATP-DEPENDENT RNA HELICASE RHLE-RELATED"/>
    <property type="match status" value="1"/>
</dbReference>
<dbReference type="InterPro" id="IPR005580">
    <property type="entry name" value="DbpA/CsdA_RNA-bd_dom"/>
</dbReference>
<dbReference type="RefSeq" id="WP_338394106.1">
    <property type="nucleotide sequence ID" value="NZ_AP025314.1"/>
</dbReference>
<dbReference type="Pfam" id="PF03880">
    <property type="entry name" value="DbpA"/>
    <property type="match status" value="1"/>
</dbReference>
<dbReference type="InterPro" id="IPR012677">
    <property type="entry name" value="Nucleotide-bd_a/b_plait_sf"/>
</dbReference>
<evidence type="ECO:0000256" key="2">
    <source>
        <dbReference type="ARBA" id="ARBA00022801"/>
    </source>
</evidence>
<dbReference type="KEGG" id="fax:FUAX_13080"/>
<reference evidence="8 9" key="1">
    <citation type="submission" date="2021-12" db="EMBL/GenBank/DDBJ databases">
        <title>Genome sequencing of bacteria with rrn-lacking chromosome and rrn-plasmid.</title>
        <authorList>
            <person name="Anda M."/>
            <person name="Iwasaki W."/>
        </authorList>
    </citation>
    <scope>NUCLEOTIDE SEQUENCE [LARGE SCALE GENOMIC DNA]</scope>
    <source>
        <strain evidence="8 9">DSM 100852</strain>
    </source>
</reference>
<dbReference type="InterPro" id="IPR001650">
    <property type="entry name" value="Helicase_C-like"/>
</dbReference>
<sequence length="438" mass="48878">MPDKTTDHCLARLGIKTLNPMQEASLKTARLNQEIILTSPTGSGKTVAFLLPMLLRLSPEATGIQALVIVPSRELALQVESVFRKMSTGFKVNCCYGGHSMKTETNNLASPPAVLIGTPGRLADHLRRQNFDPTTIKALILDEFDKSLELGFQTDMEEIVSQLPSLKYKTLTSATTLGQIPSFVGLESPSKLDFLTEAKTNEGLRQLFVRSEGHDKLEALRLLMGTLDSGLTIVFCNHREAVNRISSLLRQDNFLHGIFHGGLDQEERERELLKFRNGSVNTLIATDLAARGLDIPEIKHVIHYQLPTDEKSFTHRNGRTSRMSAKGNSYLVLSSEETVPEYIQESEQLELPLEIRPLTPPEWTTLYISAGKKDKIRKMDLVGWILQKGGIEKGELGIIEVQDKASYVAVKRDVAQSVISKLEKERLKKRKVRIALAK</sequence>
<evidence type="ECO:0000256" key="1">
    <source>
        <dbReference type="ARBA" id="ARBA00022741"/>
    </source>
</evidence>
<dbReference type="GO" id="GO:0003724">
    <property type="term" value="F:RNA helicase activity"/>
    <property type="evidence" value="ECO:0007669"/>
    <property type="project" value="TreeGrafter"/>
</dbReference>
<organism evidence="8 9">
    <name type="scientific">Fulvitalea axinellae</name>
    <dbReference type="NCBI Taxonomy" id="1182444"/>
    <lineage>
        <taxon>Bacteria</taxon>
        <taxon>Pseudomonadati</taxon>
        <taxon>Bacteroidota</taxon>
        <taxon>Cytophagia</taxon>
        <taxon>Cytophagales</taxon>
        <taxon>Persicobacteraceae</taxon>
        <taxon>Fulvitalea</taxon>
    </lineage>
</organism>
<accession>A0AAU9D7M7</accession>
<dbReference type="InterPro" id="IPR014001">
    <property type="entry name" value="Helicase_ATP-bd"/>
</dbReference>
<gene>
    <name evidence="8" type="ORF">FUAX_13080</name>
</gene>